<reference evidence="3 4" key="1">
    <citation type="journal article" date="2013" name="Curr. Biol.">
        <title>The Genome of the Foraminiferan Reticulomyxa filosa.</title>
        <authorList>
            <person name="Glockner G."/>
            <person name="Hulsmann N."/>
            <person name="Schleicher M."/>
            <person name="Noegel A.A."/>
            <person name="Eichinger L."/>
            <person name="Gallinger C."/>
            <person name="Pawlowski J."/>
            <person name="Sierra R."/>
            <person name="Euteneuer U."/>
            <person name="Pillet L."/>
            <person name="Moustafa A."/>
            <person name="Platzer M."/>
            <person name="Groth M."/>
            <person name="Szafranski K."/>
            <person name="Schliwa M."/>
        </authorList>
    </citation>
    <scope>NUCLEOTIDE SEQUENCE [LARGE SCALE GENOMIC DNA]</scope>
</reference>
<feature type="region of interest" description="Disordered" evidence="1">
    <location>
        <begin position="1"/>
        <end position="22"/>
    </location>
</feature>
<evidence type="ECO:0000256" key="2">
    <source>
        <dbReference type="SAM" id="Phobius"/>
    </source>
</evidence>
<comment type="caution">
    <text evidence="3">The sequence shown here is derived from an EMBL/GenBank/DDBJ whole genome shotgun (WGS) entry which is preliminary data.</text>
</comment>
<feature type="compositionally biased region" description="Basic and acidic residues" evidence="1">
    <location>
        <begin position="8"/>
        <end position="17"/>
    </location>
</feature>
<dbReference type="Proteomes" id="UP000023152">
    <property type="component" value="Unassembled WGS sequence"/>
</dbReference>
<organism evidence="3 4">
    <name type="scientific">Reticulomyxa filosa</name>
    <dbReference type="NCBI Taxonomy" id="46433"/>
    <lineage>
        <taxon>Eukaryota</taxon>
        <taxon>Sar</taxon>
        <taxon>Rhizaria</taxon>
        <taxon>Retaria</taxon>
        <taxon>Foraminifera</taxon>
        <taxon>Monothalamids</taxon>
        <taxon>Reticulomyxidae</taxon>
        <taxon>Reticulomyxa</taxon>
    </lineage>
</organism>
<keyword evidence="4" id="KW-1185">Reference proteome</keyword>
<evidence type="ECO:0000313" key="4">
    <source>
        <dbReference type="Proteomes" id="UP000023152"/>
    </source>
</evidence>
<accession>X6MZK9</accession>
<sequence>KKKKGKRCSIESKENNNNKKKAKTQIFRVSNNHNWFSSKKSFLLLNNKNEQGILNHWTRQNELLLLLKTFDERIGLKKVLEVWHKHKQVLSRVCMCVCRISADLSISEDVLSDILSFFLLLFVVIIVFNCNVFMNRSDEENIINAVRGINLEVLWNILIHPTKITSLQINGHVLAKKLSHRCQQQNANFDQALELLEYSLNEFGFDKDNDDACWYYCDEVQVLQLWKCYCTWSKFDRMY</sequence>
<evidence type="ECO:0000313" key="3">
    <source>
        <dbReference type="EMBL" id="ETO19261.1"/>
    </source>
</evidence>
<dbReference type="EMBL" id="ASPP01013862">
    <property type="protein sequence ID" value="ETO19261.1"/>
    <property type="molecule type" value="Genomic_DNA"/>
</dbReference>
<keyword evidence="2" id="KW-1133">Transmembrane helix</keyword>
<keyword evidence="2" id="KW-0472">Membrane</keyword>
<dbReference type="AlphaFoldDB" id="X6MZK9"/>
<protein>
    <submittedName>
        <fullName evidence="3">Uncharacterized protein</fullName>
    </submittedName>
</protein>
<feature type="transmembrane region" description="Helical" evidence="2">
    <location>
        <begin position="114"/>
        <end position="134"/>
    </location>
</feature>
<evidence type="ECO:0000256" key="1">
    <source>
        <dbReference type="SAM" id="MobiDB-lite"/>
    </source>
</evidence>
<gene>
    <name evidence="3" type="ORF">RFI_17969</name>
</gene>
<feature type="non-terminal residue" evidence="3">
    <location>
        <position position="1"/>
    </location>
</feature>
<proteinExistence type="predicted"/>
<name>X6MZK9_RETFI</name>
<keyword evidence="2" id="KW-0812">Transmembrane</keyword>